<feature type="region of interest" description="Disordered" evidence="3">
    <location>
        <begin position="132"/>
        <end position="159"/>
    </location>
</feature>
<evidence type="ECO:0000313" key="5">
    <source>
        <dbReference type="Proteomes" id="UP000291116"/>
    </source>
</evidence>
<proteinExistence type="inferred from homology"/>
<evidence type="ECO:0000256" key="2">
    <source>
        <dbReference type="RuleBase" id="RU003860"/>
    </source>
</evidence>
<protein>
    <recommendedName>
        <fullName evidence="6">BolA protein</fullName>
    </recommendedName>
</protein>
<dbReference type="Pfam" id="PF01722">
    <property type="entry name" value="BolA"/>
    <property type="match status" value="1"/>
</dbReference>
<dbReference type="EMBL" id="CAACVS010000088">
    <property type="protein sequence ID" value="VEU36405.1"/>
    <property type="molecule type" value="Genomic_DNA"/>
</dbReference>
<evidence type="ECO:0000256" key="1">
    <source>
        <dbReference type="ARBA" id="ARBA00005578"/>
    </source>
</evidence>
<comment type="similarity">
    <text evidence="1 2">Belongs to the BolA/IbaG family.</text>
</comment>
<name>A0A448Z337_9STRA</name>
<dbReference type="InterPro" id="IPR036065">
    <property type="entry name" value="BolA-like_sf"/>
</dbReference>
<dbReference type="Proteomes" id="UP000291116">
    <property type="component" value="Unassembled WGS sequence"/>
</dbReference>
<evidence type="ECO:0000256" key="3">
    <source>
        <dbReference type="SAM" id="MobiDB-lite"/>
    </source>
</evidence>
<evidence type="ECO:0008006" key="6">
    <source>
        <dbReference type="Google" id="ProtNLM"/>
    </source>
</evidence>
<organism evidence="4 5">
    <name type="scientific">Pseudo-nitzschia multistriata</name>
    <dbReference type="NCBI Taxonomy" id="183589"/>
    <lineage>
        <taxon>Eukaryota</taxon>
        <taxon>Sar</taxon>
        <taxon>Stramenopiles</taxon>
        <taxon>Ochrophyta</taxon>
        <taxon>Bacillariophyta</taxon>
        <taxon>Bacillariophyceae</taxon>
        <taxon>Bacillariophycidae</taxon>
        <taxon>Bacillariales</taxon>
        <taxon>Bacillariaceae</taxon>
        <taxon>Pseudo-nitzschia</taxon>
    </lineage>
</organism>
<dbReference type="InterPro" id="IPR050961">
    <property type="entry name" value="BolA/IbaG_stress_morph_reg"/>
</dbReference>
<dbReference type="Gene3D" id="3.10.20.90">
    <property type="entry name" value="Phosphatidylinositol 3-kinase Catalytic Subunit, Chain A, domain 1"/>
    <property type="match status" value="1"/>
</dbReference>
<keyword evidence="5" id="KW-1185">Reference proteome</keyword>
<dbReference type="GO" id="GO:0005739">
    <property type="term" value="C:mitochondrion"/>
    <property type="evidence" value="ECO:0007669"/>
    <property type="project" value="TreeGrafter"/>
</dbReference>
<sequence>MKKASTMATTGFVFLASRTISIIPTARAFTLVTPKHAAVTARNRFLSTSMNASGPRQTAIEERLTEAFAPTFLDVQNTSHGQKSDESHFKVVVVSEAFEGTRLVGRHRAINKAVSESDGSLGFHSLEIGAAKTPEEWNQNSNVAPSPKCQGGDGRGMKN</sequence>
<dbReference type="PANTHER" id="PTHR46229:SF2">
    <property type="entry name" value="BOLA-LIKE PROTEIN 1"/>
    <property type="match status" value="1"/>
</dbReference>
<gene>
    <name evidence="4" type="ORF">PSNMU_V1.4_AUG-EV-PASAV3_0031610</name>
</gene>
<evidence type="ECO:0000313" key="4">
    <source>
        <dbReference type="EMBL" id="VEU36405.1"/>
    </source>
</evidence>
<dbReference type="OrthoDB" id="4983at2759"/>
<dbReference type="InterPro" id="IPR002634">
    <property type="entry name" value="BolA"/>
</dbReference>
<dbReference type="SUPFAM" id="SSF82657">
    <property type="entry name" value="BolA-like"/>
    <property type="match status" value="1"/>
</dbReference>
<dbReference type="AlphaFoldDB" id="A0A448Z337"/>
<accession>A0A448Z337</accession>
<dbReference type="PANTHER" id="PTHR46229">
    <property type="entry name" value="BOLA TRANSCRIPTION REGULATOR"/>
    <property type="match status" value="1"/>
</dbReference>
<reference evidence="4 5" key="1">
    <citation type="submission" date="2019-01" db="EMBL/GenBank/DDBJ databases">
        <authorList>
            <person name="Ferrante I. M."/>
        </authorList>
    </citation>
    <scope>NUCLEOTIDE SEQUENCE [LARGE SCALE GENOMIC DNA]</scope>
    <source>
        <strain evidence="4 5">B856</strain>
    </source>
</reference>